<dbReference type="OrthoDB" id="10273094at2759"/>
<name>A0A2C9KRG5_BIOGL</name>
<dbReference type="Proteomes" id="UP000076420">
    <property type="component" value="Unassembled WGS sequence"/>
</dbReference>
<dbReference type="VEuPathDB" id="VectorBase:BGLAX_027342"/>
<dbReference type="AlphaFoldDB" id="A0A2C9KRG5"/>
<protein>
    <submittedName>
        <fullName evidence="1">Uncharacterized protein</fullName>
    </submittedName>
</protein>
<organism evidence="1 2">
    <name type="scientific">Biomphalaria glabrata</name>
    <name type="common">Bloodfluke planorb</name>
    <name type="synonym">Freshwater snail</name>
    <dbReference type="NCBI Taxonomy" id="6526"/>
    <lineage>
        <taxon>Eukaryota</taxon>
        <taxon>Metazoa</taxon>
        <taxon>Spiralia</taxon>
        <taxon>Lophotrochozoa</taxon>
        <taxon>Mollusca</taxon>
        <taxon>Gastropoda</taxon>
        <taxon>Heterobranchia</taxon>
        <taxon>Euthyneura</taxon>
        <taxon>Panpulmonata</taxon>
        <taxon>Hygrophila</taxon>
        <taxon>Lymnaeoidea</taxon>
        <taxon>Planorbidae</taxon>
        <taxon>Biomphalaria</taxon>
    </lineage>
</organism>
<proteinExistence type="predicted"/>
<dbReference type="KEGG" id="bgt:106072334"/>
<accession>A0A2C9KRG5</accession>
<dbReference type="VEuPathDB" id="VectorBase:BGLB022635"/>
<dbReference type="RefSeq" id="XP_013088147.2">
    <property type="nucleotide sequence ID" value="XM_013232693.2"/>
</dbReference>
<gene>
    <name evidence="1" type="primary">106072334</name>
</gene>
<sequence>MEWTTLFLLIALFSGFSMLLTLDVHLHFDMGRPSEDFKFKDMFQLFHPSTTPKTPDNFTYICPFTKYQDELSHYGTLDDFSSNSRETAMFASGPVCRTDAKRRKSRIKSFLVEISWLKVPWPTVVTAVIYGVVTAVLTYHAYAQVSSVVKETFSYL</sequence>
<dbReference type="EnsemblMetazoa" id="BGLB022635-RA">
    <property type="protein sequence ID" value="BGLB022635-PA"/>
    <property type="gene ID" value="BGLB022635"/>
</dbReference>
<evidence type="ECO:0000313" key="1">
    <source>
        <dbReference type="EnsemblMetazoa" id="BGLB022635-PA"/>
    </source>
</evidence>
<reference evidence="1" key="1">
    <citation type="submission" date="2020-05" db="UniProtKB">
        <authorList>
            <consortium name="EnsemblMetazoa"/>
        </authorList>
    </citation>
    <scope>IDENTIFICATION</scope>
    <source>
        <strain evidence="1">BB02</strain>
    </source>
</reference>
<evidence type="ECO:0000313" key="2">
    <source>
        <dbReference type="Proteomes" id="UP000076420"/>
    </source>
</evidence>